<dbReference type="EMBL" id="CAJNOK010013231">
    <property type="protein sequence ID" value="CAF1180182.1"/>
    <property type="molecule type" value="Genomic_DNA"/>
</dbReference>
<dbReference type="EMBL" id="CAJOBC010006424">
    <property type="protein sequence ID" value="CAF3898516.1"/>
    <property type="molecule type" value="Genomic_DNA"/>
</dbReference>
<evidence type="ECO:0000313" key="1">
    <source>
        <dbReference type="EMBL" id="CAF1134795.1"/>
    </source>
</evidence>
<dbReference type="EMBL" id="CAJNOQ010006424">
    <property type="protein sequence ID" value="CAF1134795.1"/>
    <property type="molecule type" value="Genomic_DNA"/>
</dbReference>
<evidence type="ECO:0000313" key="2">
    <source>
        <dbReference type="EMBL" id="CAF1180182.1"/>
    </source>
</evidence>
<dbReference type="InterPro" id="IPR025533">
    <property type="entry name" value="DUF4419"/>
</dbReference>
<gene>
    <name evidence="1" type="ORF">GPM918_LOCUS20381</name>
    <name evidence="2" type="ORF">OVA965_LOCUS23020</name>
    <name evidence="3" type="ORF">SRO942_LOCUS20378</name>
    <name evidence="4" type="ORF">TMI583_LOCUS23736</name>
</gene>
<evidence type="ECO:0000313" key="5">
    <source>
        <dbReference type="Proteomes" id="UP000663829"/>
    </source>
</evidence>
<name>A0A814RJK9_9BILA</name>
<organism evidence="1 5">
    <name type="scientific">Didymodactylos carnosus</name>
    <dbReference type="NCBI Taxonomy" id="1234261"/>
    <lineage>
        <taxon>Eukaryota</taxon>
        <taxon>Metazoa</taxon>
        <taxon>Spiralia</taxon>
        <taxon>Gnathifera</taxon>
        <taxon>Rotifera</taxon>
        <taxon>Eurotatoria</taxon>
        <taxon>Bdelloidea</taxon>
        <taxon>Philodinida</taxon>
        <taxon>Philodinidae</taxon>
        <taxon>Didymodactylos</taxon>
    </lineage>
</organism>
<evidence type="ECO:0000313" key="4">
    <source>
        <dbReference type="EMBL" id="CAF3991445.1"/>
    </source>
</evidence>
<sequence length="267" mass="30930">MTTYSETQRPRNVLYTVANGPYTDIPSNSVLQAFVTAYNNHEDLILSPDDIWMVICINYALHVNENAEQLRHLFVDHQGKKQLTIREPPGKEECDWTDFFDRIKQEIEKNIKGTIVSTLTSNFSTTGKVEAILSNTCIMDTLQDYFEYDRCMTACGIRDIKFMGTLDDWKLLREKTEQMKAYSQQIFHEYVDNLLPVLDEFIQTYQNKVNLDWWNKVMDIKSTTGSGACTYISGWILRLFFLYVEMINEVTGLQNTCYVVGGFHGVN</sequence>
<reference evidence="1" key="1">
    <citation type="submission" date="2021-02" db="EMBL/GenBank/DDBJ databases">
        <authorList>
            <person name="Nowell W R."/>
        </authorList>
    </citation>
    <scope>NUCLEOTIDE SEQUENCE</scope>
</reference>
<evidence type="ECO:0000313" key="3">
    <source>
        <dbReference type="EMBL" id="CAF3898516.1"/>
    </source>
</evidence>
<comment type="caution">
    <text evidence="1">The sequence shown here is derived from an EMBL/GenBank/DDBJ whole genome shotgun (WGS) entry which is preliminary data.</text>
</comment>
<dbReference type="Proteomes" id="UP000663829">
    <property type="component" value="Unassembled WGS sequence"/>
</dbReference>
<dbReference type="Proteomes" id="UP000677228">
    <property type="component" value="Unassembled WGS sequence"/>
</dbReference>
<dbReference type="PANTHER" id="PTHR31252:SF11">
    <property type="entry name" value="DUF4419 DOMAIN-CONTAINING PROTEIN"/>
    <property type="match status" value="1"/>
</dbReference>
<dbReference type="Pfam" id="PF14388">
    <property type="entry name" value="DUF4419"/>
    <property type="match status" value="1"/>
</dbReference>
<keyword evidence="5" id="KW-1185">Reference proteome</keyword>
<proteinExistence type="predicted"/>
<accession>A0A814RJK9</accession>
<dbReference type="Proteomes" id="UP000681722">
    <property type="component" value="Unassembled WGS sequence"/>
</dbReference>
<dbReference type="OrthoDB" id="9987685at2759"/>
<protein>
    <submittedName>
        <fullName evidence="1">Uncharacterized protein</fullName>
    </submittedName>
</protein>
<dbReference type="Proteomes" id="UP000682733">
    <property type="component" value="Unassembled WGS sequence"/>
</dbReference>
<dbReference type="AlphaFoldDB" id="A0A814RJK9"/>
<dbReference type="EMBL" id="CAJOBA010034757">
    <property type="protein sequence ID" value="CAF3991445.1"/>
    <property type="molecule type" value="Genomic_DNA"/>
</dbReference>
<dbReference type="PANTHER" id="PTHR31252">
    <property type="entry name" value="DUF4419 DOMAIN-CONTAINING PROTEIN"/>
    <property type="match status" value="1"/>
</dbReference>